<evidence type="ECO:0000256" key="1">
    <source>
        <dbReference type="ARBA" id="ARBA00004429"/>
    </source>
</evidence>
<dbReference type="Pfam" id="PF00528">
    <property type="entry name" value="BPD_transp_1"/>
    <property type="match status" value="2"/>
</dbReference>
<dbReference type="Gene3D" id="1.10.3720.10">
    <property type="entry name" value="MetI-like"/>
    <property type="match status" value="2"/>
</dbReference>
<keyword evidence="11" id="KW-1185">Reference proteome</keyword>
<feature type="transmembrane region" description="Helical" evidence="8">
    <location>
        <begin position="485"/>
        <end position="502"/>
    </location>
</feature>
<sequence>MSLMILKLRKPKAWSLRVNGWSLLLPLCLLGLWQLTAICHWMPDQIVPAPATVLATGLSLLQGDLLAQWWSSLHQLIIGVVLGIIAGSLLGLLFGLSRRASAWLEPLFWLLVQIPTLGWIPLFMVMFGIGDGLKLAVLIKSVLVPVTLNTQQAVENLPAQLREVAQALLLSPRQQLLRLVIPASLPGWFTGCQLALAEAWISLIVVELLASSSGIGYLMVWGRQLFQLDIVFVTIVIIGLSGVMLSWLAARLQQRVIFWPQTALSVQPPGAKASLQGIGLPLMLLVLWQVASHEQWIDVRLFASPAAVIARLYAGVVSGELSSALAQSLLRMAAGALLGIGAGLLAGIALAQSPFARRLILPSLNALRQVALFAWLPLLSAWVGNDNPGKITFIALAAFFPMTISTLNAALRTSPQLMEVAQVLRFNRLQRLRWLVLPGAAPGIFAGVRLALIYAWLGSIGAEYFMSSGTGIGSLMINAQQLLDMPTIMSGMLLIGLTGALLNKGGRLLEQRATRWRQQEEL</sequence>
<feature type="transmembrane region" description="Helical" evidence="8">
    <location>
        <begin position="199"/>
        <end position="218"/>
    </location>
</feature>
<dbReference type="EMBL" id="VWXF01000002">
    <property type="protein sequence ID" value="NIF21166.1"/>
    <property type="molecule type" value="Genomic_DNA"/>
</dbReference>
<protein>
    <submittedName>
        <fullName evidence="10">ABC transporter permease</fullName>
    </submittedName>
</protein>
<comment type="subcellular location">
    <subcellularLocation>
        <location evidence="1">Cell inner membrane</location>
        <topology evidence="1">Multi-pass membrane protein</topology>
    </subcellularLocation>
    <subcellularLocation>
        <location evidence="8">Cell membrane</location>
        <topology evidence="8">Multi-pass membrane protein</topology>
    </subcellularLocation>
</comment>
<proteinExistence type="inferred from homology"/>
<feature type="transmembrane region" description="Helical" evidence="8">
    <location>
        <begin position="391"/>
        <end position="411"/>
    </location>
</feature>
<dbReference type="RefSeq" id="WP_167012994.1">
    <property type="nucleotide sequence ID" value="NZ_VWXF01000002.1"/>
</dbReference>
<evidence type="ECO:0000256" key="2">
    <source>
        <dbReference type="ARBA" id="ARBA00022448"/>
    </source>
</evidence>
<evidence type="ECO:0000256" key="7">
    <source>
        <dbReference type="ARBA" id="ARBA00023136"/>
    </source>
</evidence>
<comment type="caution">
    <text evidence="10">The sequence shown here is derived from an EMBL/GenBank/DDBJ whole genome shotgun (WGS) entry which is preliminary data.</text>
</comment>
<gene>
    <name evidence="10" type="ORF">F3J40_06030</name>
</gene>
<dbReference type="PANTHER" id="PTHR30151:SF38">
    <property type="entry name" value="ALIPHATIC SULFONATES TRANSPORT PERMEASE PROTEIN SSUC-RELATED"/>
    <property type="match status" value="1"/>
</dbReference>
<comment type="similarity">
    <text evidence="8">Belongs to the binding-protein-dependent transport system permease family.</text>
</comment>
<evidence type="ECO:0000256" key="8">
    <source>
        <dbReference type="RuleBase" id="RU363032"/>
    </source>
</evidence>
<evidence type="ECO:0000256" key="4">
    <source>
        <dbReference type="ARBA" id="ARBA00022519"/>
    </source>
</evidence>
<evidence type="ECO:0000259" key="9">
    <source>
        <dbReference type="PROSITE" id="PS50928"/>
    </source>
</evidence>
<name>A0ABX0R701_9GAMM</name>
<keyword evidence="4" id="KW-0997">Cell inner membrane</keyword>
<dbReference type="Proteomes" id="UP001515683">
    <property type="component" value="Unassembled WGS sequence"/>
</dbReference>
<keyword evidence="5 8" id="KW-0812">Transmembrane</keyword>
<dbReference type="CDD" id="cd06261">
    <property type="entry name" value="TM_PBP2"/>
    <property type="match status" value="2"/>
</dbReference>
<evidence type="ECO:0000313" key="10">
    <source>
        <dbReference type="EMBL" id="NIF21166.1"/>
    </source>
</evidence>
<feature type="transmembrane region" description="Helical" evidence="8">
    <location>
        <begin position="329"/>
        <end position="351"/>
    </location>
</feature>
<dbReference type="PANTHER" id="PTHR30151">
    <property type="entry name" value="ALKANE SULFONATE ABC TRANSPORTER-RELATED, MEMBRANE SUBUNIT"/>
    <property type="match status" value="1"/>
</dbReference>
<evidence type="ECO:0000313" key="11">
    <source>
        <dbReference type="Proteomes" id="UP001515683"/>
    </source>
</evidence>
<dbReference type="SUPFAM" id="SSF161098">
    <property type="entry name" value="MetI-like"/>
    <property type="match status" value="2"/>
</dbReference>
<evidence type="ECO:0000256" key="6">
    <source>
        <dbReference type="ARBA" id="ARBA00022989"/>
    </source>
</evidence>
<evidence type="ECO:0000256" key="3">
    <source>
        <dbReference type="ARBA" id="ARBA00022475"/>
    </source>
</evidence>
<dbReference type="InterPro" id="IPR035906">
    <property type="entry name" value="MetI-like_sf"/>
</dbReference>
<feature type="transmembrane region" description="Helical" evidence="8">
    <location>
        <begin position="108"/>
        <end position="129"/>
    </location>
</feature>
<accession>A0ABX0R701</accession>
<keyword evidence="6 8" id="KW-1133">Transmembrane helix</keyword>
<feature type="transmembrane region" description="Helical" evidence="8">
    <location>
        <begin position="363"/>
        <end position="385"/>
    </location>
</feature>
<dbReference type="PROSITE" id="PS50928">
    <property type="entry name" value="ABC_TM1"/>
    <property type="match status" value="2"/>
</dbReference>
<feature type="domain" description="ABC transmembrane type-1" evidence="9">
    <location>
        <begin position="325"/>
        <end position="506"/>
    </location>
</feature>
<feature type="domain" description="ABC transmembrane type-1" evidence="9">
    <location>
        <begin position="69"/>
        <end position="249"/>
    </location>
</feature>
<evidence type="ECO:0000256" key="5">
    <source>
        <dbReference type="ARBA" id="ARBA00022692"/>
    </source>
</evidence>
<feature type="transmembrane region" description="Helical" evidence="8">
    <location>
        <begin position="75"/>
        <end position="96"/>
    </location>
</feature>
<dbReference type="InterPro" id="IPR000515">
    <property type="entry name" value="MetI-like"/>
</dbReference>
<feature type="transmembrane region" description="Helical" evidence="8">
    <location>
        <begin position="432"/>
        <end position="457"/>
    </location>
</feature>
<keyword evidence="7 8" id="KW-0472">Membrane</keyword>
<feature type="transmembrane region" description="Helical" evidence="8">
    <location>
        <begin position="230"/>
        <end position="250"/>
    </location>
</feature>
<reference evidence="10 11" key="1">
    <citation type="journal article" date="2019" name="bioRxiv">
        <title>Bacteria contribute to plant secondary compound degradation in a generalist herbivore system.</title>
        <authorList>
            <person name="Francoeur C.B."/>
            <person name="Khadempour L."/>
            <person name="Moreira-Soto R.D."/>
            <person name="Gotting K."/>
            <person name="Book A.J."/>
            <person name="Pinto-Tomas A.A."/>
            <person name="Keefover-Ring K."/>
            <person name="Currie C.R."/>
        </authorList>
    </citation>
    <scope>NUCLEOTIDE SEQUENCE [LARGE SCALE GENOMIC DNA]</scope>
    <source>
        <strain evidence="10">Acro-835</strain>
    </source>
</reference>
<keyword evidence="3" id="KW-1003">Cell membrane</keyword>
<organism evidence="10 11">
    <name type="scientific">Candidatus Pantoea multigeneris</name>
    <dbReference type="NCBI Taxonomy" id="2608357"/>
    <lineage>
        <taxon>Bacteria</taxon>
        <taxon>Pseudomonadati</taxon>
        <taxon>Pseudomonadota</taxon>
        <taxon>Gammaproteobacteria</taxon>
        <taxon>Enterobacterales</taxon>
        <taxon>Erwiniaceae</taxon>
        <taxon>Pantoea</taxon>
    </lineage>
</organism>
<keyword evidence="2 8" id="KW-0813">Transport</keyword>